<sequence length="171" mass="18627">MPRVRSGIVHVVNNDYTHWEMYAIGGSHQTTIISEGNRYVAPSKPEFKESQSGRHGPGDHREIYSSAEPSSLSPETLMGLADSEASTGLHLGLPGKAVKSLTRFAGVIGCKPGNRGVQSVVGTHSYRAWESCSLRETGAIMGPLRTTLVIALKELYEEFVLDQDEPKESDE</sequence>
<dbReference type="Proteomes" id="UP000828048">
    <property type="component" value="Chromosome 5"/>
</dbReference>
<gene>
    <name evidence="1" type="ORF">Vadar_022014</name>
</gene>
<name>A0ACB7Y0U4_9ERIC</name>
<comment type="caution">
    <text evidence="1">The sequence shown here is derived from an EMBL/GenBank/DDBJ whole genome shotgun (WGS) entry which is preliminary data.</text>
</comment>
<organism evidence="1 2">
    <name type="scientific">Vaccinium darrowii</name>
    <dbReference type="NCBI Taxonomy" id="229202"/>
    <lineage>
        <taxon>Eukaryota</taxon>
        <taxon>Viridiplantae</taxon>
        <taxon>Streptophyta</taxon>
        <taxon>Embryophyta</taxon>
        <taxon>Tracheophyta</taxon>
        <taxon>Spermatophyta</taxon>
        <taxon>Magnoliopsida</taxon>
        <taxon>eudicotyledons</taxon>
        <taxon>Gunneridae</taxon>
        <taxon>Pentapetalae</taxon>
        <taxon>asterids</taxon>
        <taxon>Ericales</taxon>
        <taxon>Ericaceae</taxon>
        <taxon>Vaccinioideae</taxon>
        <taxon>Vaccinieae</taxon>
        <taxon>Vaccinium</taxon>
    </lineage>
</organism>
<reference evidence="1 2" key="1">
    <citation type="journal article" date="2021" name="Hortic Res">
        <title>High-quality reference genome and annotation aids understanding of berry development for evergreen blueberry (Vaccinium darrowii).</title>
        <authorList>
            <person name="Yu J."/>
            <person name="Hulse-Kemp A.M."/>
            <person name="Babiker E."/>
            <person name="Staton M."/>
        </authorList>
    </citation>
    <scope>NUCLEOTIDE SEQUENCE [LARGE SCALE GENOMIC DNA]</scope>
    <source>
        <strain evidence="2">cv. NJ 8807/NJ 8810</strain>
        <tissue evidence="1">Young leaf</tissue>
    </source>
</reference>
<evidence type="ECO:0000313" key="1">
    <source>
        <dbReference type="EMBL" id="KAH7847107.1"/>
    </source>
</evidence>
<dbReference type="EMBL" id="CM037155">
    <property type="protein sequence ID" value="KAH7847107.1"/>
    <property type="molecule type" value="Genomic_DNA"/>
</dbReference>
<evidence type="ECO:0000313" key="2">
    <source>
        <dbReference type="Proteomes" id="UP000828048"/>
    </source>
</evidence>
<protein>
    <submittedName>
        <fullName evidence="1">Uncharacterized protein</fullName>
    </submittedName>
</protein>
<proteinExistence type="predicted"/>
<keyword evidence="2" id="KW-1185">Reference proteome</keyword>
<accession>A0ACB7Y0U4</accession>